<dbReference type="SUPFAM" id="SSF53474">
    <property type="entry name" value="alpha/beta-Hydrolases"/>
    <property type="match status" value="1"/>
</dbReference>
<comment type="caution">
    <text evidence="3">The sequence shown here is derived from an EMBL/GenBank/DDBJ whole genome shotgun (WGS) entry which is preliminary data.</text>
</comment>
<dbReference type="InterPro" id="IPR029058">
    <property type="entry name" value="AB_hydrolase_fold"/>
</dbReference>
<feature type="transmembrane region" description="Helical" evidence="1">
    <location>
        <begin position="16"/>
        <end position="36"/>
    </location>
</feature>
<evidence type="ECO:0000259" key="2">
    <source>
        <dbReference type="Pfam" id="PF02129"/>
    </source>
</evidence>
<dbReference type="AlphaFoldDB" id="A0A855YDK4"/>
<dbReference type="EMBL" id="QGTZ01000003">
    <property type="protein sequence ID" value="PWW43340.1"/>
    <property type="molecule type" value="Genomic_DNA"/>
</dbReference>
<dbReference type="PANTHER" id="PTHR43265">
    <property type="entry name" value="ESTERASE ESTD"/>
    <property type="match status" value="1"/>
</dbReference>
<protein>
    <recommendedName>
        <fullName evidence="2">Xaa-Pro dipeptidyl-peptidase-like domain-containing protein</fullName>
    </recommendedName>
</protein>
<accession>A0A855YDK4</accession>
<dbReference type="Proteomes" id="UP000247078">
    <property type="component" value="Unassembled WGS sequence"/>
</dbReference>
<evidence type="ECO:0000256" key="1">
    <source>
        <dbReference type="SAM" id="Phobius"/>
    </source>
</evidence>
<sequence>MFKHLSPRLRLFTLPLFRWLITALIIILFIVSWVRVQNTFNMKETRISIPTAHGQLTGILALPKHHSDKVGLVVFVHGDGPINASYDGGYRPLWEKLAMAGYASLSLDKPGIGGSSGNWLDQTMEDRAQDVLTALEWARKEASIDQDRIGLWGASQAGWVIPYVVKQDAGIAFSILVSPAINWITQGRYNTRQEMLQEGYTREEITARQLYNDQVLQLIRNKATYDEYLHMANKEQLISKERWTFIVNNVESDATDGLASFHSPVHLVLGGRDINVDVQETERVYRQMIPQSLLSVTKLPDADHSMLPSSLVHSTFKTYATALFSPRKLMDAHYLDDIVQFLNSIRDKS</sequence>
<evidence type="ECO:0000313" key="3">
    <source>
        <dbReference type="EMBL" id="PWW43340.1"/>
    </source>
</evidence>
<keyword evidence="1" id="KW-1133">Transmembrane helix</keyword>
<keyword evidence="1" id="KW-0812">Transmembrane</keyword>
<keyword evidence="1" id="KW-0472">Membrane</keyword>
<dbReference type="RefSeq" id="WP_244192778.1">
    <property type="nucleotide sequence ID" value="NZ_QGTZ01000003.1"/>
</dbReference>
<evidence type="ECO:0000313" key="4">
    <source>
        <dbReference type="Proteomes" id="UP000247078"/>
    </source>
</evidence>
<dbReference type="GO" id="GO:0052689">
    <property type="term" value="F:carboxylic ester hydrolase activity"/>
    <property type="evidence" value="ECO:0007669"/>
    <property type="project" value="TreeGrafter"/>
</dbReference>
<dbReference type="InterPro" id="IPR000383">
    <property type="entry name" value="Xaa-Pro-like_dom"/>
</dbReference>
<dbReference type="InterPro" id="IPR053145">
    <property type="entry name" value="AB_hydrolase_Est10"/>
</dbReference>
<reference evidence="3 4" key="1">
    <citation type="submission" date="2018-05" db="EMBL/GenBank/DDBJ databases">
        <title>Freshwater and sediment microbial communities from various areas in North America, analyzing microbe dynamics in response to fracking.</title>
        <authorList>
            <person name="Lamendella R."/>
        </authorList>
    </citation>
    <scope>NUCLEOTIDE SEQUENCE [LARGE SCALE GENOMIC DNA]</scope>
    <source>
        <strain evidence="3 4">DB-3</strain>
    </source>
</reference>
<gene>
    <name evidence="3" type="ORF">DET56_103388</name>
</gene>
<dbReference type="PANTHER" id="PTHR43265:SF1">
    <property type="entry name" value="ESTERASE ESTD"/>
    <property type="match status" value="1"/>
</dbReference>
<organism evidence="3 4">
    <name type="scientific">Paenibacillus pabuli</name>
    <dbReference type="NCBI Taxonomy" id="1472"/>
    <lineage>
        <taxon>Bacteria</taxon>
        <taxon>Bacillati</taxon>
        <taxon>Bacillota</taxon>
        <taxon>Bacilli</taxon>
        <taxon>Bacillales</taxon>
        <taxon>Paenibacillaceae</taxon>
        <taxon>Paenibacillus</taxon>
    </lineage>
</organism>
<feature type="domain" description="Xaa-Pro dipeptidyl-peptidase-like" evidence="2">
    <location>
        <begin position="84"/>
        <end position="239"/>
    </location>
</feature>
<dbReference type="Pfam" id="PF02129">
    <property type="entry name" value="Peptidase_S15"/>
    <property type="match status" value="1"/>
</dbReference>
<dbReference type="Gene3D" id="3.40.50.1820">
    <property type="entry name" value="alpha/beta hydrolase"/>
    <property type="match status" value="1"/>
</dbReference>
<proteinExistence type="predicted"/>
<name>A0A855YDK4_9BACL</name>